<dbReference type="InterPro" id="IPR000979">
    <property type="entry name" value="Phosphodiesterase_MJ0936/Vps29"/>
</dbReference>
<organism evidence="3 4">
    <name type="scientific">Methanobrevibacter olleyae</name>
    <dbReference type="NCBI Taxonomy" id="294671"/>
    <lineage>
        <taxon>Archaea</taxon>
        <taxon>Methanobacteriati</taxon>
        <taxon>Methanobacteriota</taxon>
        <taxon>Methanomada group</taxon>
        <taxon>Methanobacteria</taxon>
        <taxon>Methanobacteriales</taxon>
        <taxon>Methanobacteriaceae</taxon>
        <taxon>Methanobrevibacter</taxon>
    </lineage>
</organism>
<comment type="similarity">
    <text evidence="1">Belongs to the metallophosphoesterase superfamily. YfcE family.</text>
</comment>
<name>A0A8T3VRC8_METOL</name>
<comment type="caution">
    <text evidence="3">The sequence shown here is derived from an EMBL/GenBank/DDBJ whole genome shotgun (WGS) entry which is preliminary data.</text>
</comment>
<dbReference type="Pfam" id="PF12850">
    <property type="entry name" value="Metallophos_2"/>
    <property type="match status" value="1"/>
</dbReference>
<dbReference type="EC" id="3.1.4.-" evidence="1"/>
<dbReference type="AlphaFoldDB" id="A0A8T3VRC8"/>
<dbReference type="NCBIfam" id="TIGR00040">
    <property type="entry name" value="yfcE"/>
    <property type="match status" value="1"/>
</dbReference>
<sequence length="180" mass="19854">MLIGLISDTHIPDRRIKLPQKVLESFEGVDLIIHAGDITSQSVIDELETIAPVVAVEGNMDRVHGEIDLPPSKIIEVEGHKIGVIHGEVYPRGDTQQLYYHALQLEVDILVSGHSHIAQLEKIKDVILVNPGSPTNPRLSDPSVALMEINGNDISIEFIQTGRPVCSALNFFEEKAKKEK</sequence>
<dbReference type="InterPro" id="IPR041802">
    <property type="entry name" value="MPP_YfcE"/>
</dbReference>
<dbReference type="EMBL" id="SUTG01000021">
    <property type="protein sequence ID" value="MBE6512540.1"/>
    <property type="molecule type" value="Genomic_DNA"/>
</dbReference>
<accession>A0A8T3VRC8</accession>
<protein>
    <recommendedName>
        <fullName evidence="1">Phosphoesterase</fullName>
        <ecNumber evidence="1">3.1.4.-</ecNumber>
    </recommendedName>
</protein>
<feature type="domain" description="Calcineurin-like phosphoesterase" evidence="2">
    <location>
        <begin position="1"/>
        <end position="150"/>
    </location>
</feature>
<dbReference type="InterPro" id="IPR024654">
    <property type="entry name" value="Calcineurin-like_PHP_lpxH"/>
</dbReference>
<evidence type="ECO:0000313" key="4">
    <source>
        <dbReference type="Proteomes" id="UP000732619"/>
    </source>
</evidence>
<dbReference type="Gene3D" id="3.60.21.10">
    <property type="match status" value="1"/>
</dbReference>
<gene>
    <name evidence="3" type="ORF">E7Z75_05315</name>
</gene>
<dbReference type="Proteomes" id="UP000732619">
    <property type="component" value="Unassembled WGS sequence"/>
</dbReference>
<evidence type="ECO:0000313" key="3">
    <source>
        <dbReference type="EMBL" id="MBE6512540.1"/>
    </source>
</evidence>
<reference evidence="3" key="1">
    <citation type="submission" date="2019-04" db="EMBL/GenBank/DDBJ databases">
        <title>Evolution of Biomass-Degrading Anaerobic Consortia Revealed by Metagenomics.</title>
        <authorList>
            <person name="Peng X."/>
        </authorList>
    </citation>
    <scope>NUCLEOTIDE SEQUENCE</scope>
    <source>
        <strain evidence="3">SIG14</strain>
    </source>
</reference>
<dbReference type="PANTHER" id="PTHR11124">
    <property type="entry name" value="VACUOLAR SORTING PROTEIN VPS29"/>
    <property type="match status" value="1"/>
</dbReference>
<dbReference type="GO" id="GO:0046872">
    <property type="term" value="F:metal ion binding"/>
    <property type="evidence" value="ECO:0007669"/>
    <property type="project" value="UniProtKB-KW"/>
</dbReference>
<comment type="cofactor">
    <cofactor evidence="1">
        <name>a divalent metal cation</name>
        <dbReference type="ChEBI" id="CHEBI:60240"/>
    </cofactor>
</comment>
<dbReference type="SUPFAM" id="SSF56300">
    <property type="entry name" value="Metallo-dependent phosphatases"/>
    <property type="match status" value="1"/>
</dbReference>
<evidence type="ECO:0000256" key="1">
    <source>
        <dbReference type="RuleBase" id="RU362039"/>
    </source>
</evidence>
<proteinExistence type="inferred from homology"/>
<dbReference type="CDD" id="cd00841">
    <property type="entry name" value="MPP_YfcE"/>
    <property type="match status" value="1"/>
</dbReference>
<dbReference type="GO" id="GO:0016787">
    <property type="term" value="F:hydrolase activity"/>
    <property type="evidence" value="ECO:0007669"/>
    <property type="project" value="UniProtKB-UniRule"/>
</dbReference>
<keyword evidence="1" id="KW-0479">Metal-binding</keyword>
<evidence type="ECO:0000259" key="2">
    <source>
        <dbReference type="Pfam" id="PF12850"/>
    </source>
</evidence>
<dbReference type="InterPro" id="IPR029052">
    <property type="entry name" value="Metallo-depent_PP-like"/>
</dbReference>